<dbReference type="GO" id="GO:0031624">
    <property type="term" value="F:ubiquitin conjugating enzyme binding"/>
    <property type="evidence" value="ECO:0007669"/>
    <property type="project" value="TreeGrafter"/>
</dbReference>
<protein>
    <recommendedName>
        <fullName evidence="4">Ubiquitin-conjugating enzyme E2C-binding protein</fullName>
    </recommendedName>
</protein>
<dbReference type="InterPro" id="IPR019193">
    <property type="entry name" value="UBQ-conj_enz_E2-bd_prot"/>
</dbReference>
<feature type="compositionally biased region" description="Basic and acidic residues" evidence="1">
    <location>
        <begin position="213"/>
        <end position="224"/>
    </location>
</feature>
<dbReference type="PANTHER" id="PTHR31531:SF2">
    <property type="entry name" value="E3 UBIQUITIN-PROTEIN LIGASE E3D"/>
    <property type="match status" value="1"/>
</dbReference>
<evidence type="ECO:0000256" key="1">
    <source>
        <dbReference type="SAM" id="MobiDB-lite"/>
    </source>
</evidence>
<dbReference type="GO" id="GO:0051865">
    <property type="term" value="P:protein autoubiquitination"/>
    <property type="evidence" value="ECO:0007669"/>
    <property type="project" value="TreeGrafter"/>
</dbReference>
<dbReference type="AlphaFoldDB" id="A0AAX6MZ19"/>
<comment type="caution">
    <text evidence="2">The sequence shown here is derived from an EMBL/GenBank/DDBJ whole genome shotgun (WGS) entry which is preliminary data.</text>
</comment>
<keyword evidence="3" id="KW-1185">Reference proteome</keyword>
<dbReference type="GO" id="GO:0030332">
    <property type="term" value="F:cyclin binding"/>
    <property type="evidence" value="ECO:0007669"/>
    <property type="project" value="TreeGrafter"/>
</dbReference>
<proteinExistence type="predicted"/>
<dbReference type="GO" id="GO:0043161">
    <property type="term" value="P:proteasome-mediated ubiquitin-dependent protein catabolic process"/>
    <property type="evidence" value="ECO:0007669"/>
    <property type="project" value="TreeGrafter"/>
</dbReference>
<dbReference type="EMBL" id="JBANMG010000001">
    <property type="protein sequence ID" value="KAK6957441.1"/>
    <property type="molecule type" value="Genomic_DNA"/>
</dbReference>
<dbReference type="Pfam" id="PF09814">
    <property type="entry name" value="HECT_2"/>
    <property type="match status" value="1"/>
</dbReference>
<evidence type="ECO:0008006" key="4">
    <source>
        <dbReference type="Google" id="ProtNLM"/>
    </source>
</evidence>
<evidence type="ECO:0000313" key="2">
    <source>
        <dbReference type="EMBL" id="KAK6957441.1"/>
    </source>
</evidence>
<sequence>MSESRPVLIYAELLSRIQGVSVGCELYTPSTSDTRATISSDGWFFTIRHGGIETSIRLPGQVVSVGQLPIQGVGKKQLSCRLPLASSSERYALSTTGDQPVPWSATDLLPESPITCRSCRATIVKPGVIKVWKDLPSENWAEMMEFWHCHKPHDHGHKHDHGHSSKAYGANSSISAQDGVGFVDLSSFLLSETNISASTITKDAAPLVPQNEPEDRSEAHEDTKSHLFQPENMSISCASCKSQLGILSDQGSAVTLFKWQVYVDEQIPRGPDNCPNLFHWISSILLATMARSGCSKSILLPMKLKGNPAQIVSQTNGASQSLLNIWVFNNISFSSTGEERSPIKAVKVFYRIVSQDEANKLLDSMVSDVQDITLPADAINKVKDILDSNNQLLPQSDRQFKEWKVSLLEKWEGKDG</sequence>
<gene>
    <name evidence="2" type="ORF">Daesc_000226</name>
</gene>
<organism evidence="2 3">
    <name type="scientific">Daldinia eschscholtzii</name>
    <dbReference type="NCBI Taxonomy" id="292717"/>
    <lineage>
        <taxon>Eukaryota</taxon>
        <taxon>Fungi</taxon>
        <taxon>Dikarya</taxon>
        <taxon>Ascomycota</taxon>
        <taxon>Pezizomycotina</taxon>
        <taxon>Sordariomycetes</taxon>
        <taxon>Xylariomycetidae</taxon>
        <taxon>Xylariales</taxon>
        <taxon>Hypoxylaceae</taxon>
        <taxon>Daldinia</taxon>
    </lineage>
</organism>
<dbReference type="GO" id="GO:0000209">
    <property type="term" value="P:protein polyubiquitination"/>
    <property type="evidence" value="ECO:0007669"/>
    <property type="project" value="TreeGrafter"/>
</dbReference>
<name>A0AAX6MZ19_9PEZI</name>
<reference evidence="2 3" key="1">
    <citation type="journal article" date="2024" name="Front Chem Biol">
        <title>Unveiling the potential of Daldinia eschscholtzii MFLUCC 19-0629 through bioactivity and bioinformatics studies for enhanced sustainable agriculture production.</title>
        <authorList>
            <person name="Brooks S."/>
            <person name="Weaver J.A."/>
            <person name="Klomchit A."/>
            <person name="Alharthi S.A."/>
            <person name="Onlamun T."/>
            <person name="Nurani R."/>
            <person name="Vong T.K."/>
            <person name="Alberti F."/>
            <person name="Greco C."/>
        </authorList>
    </citation>
    <scope>NUCLEOTIDE SEQUENCE [LARGE SCALE GENOMIC DNA]</scope>
    <source>
        <strain evidence="2">MFLUCC 19-0629</strain>
    </source>
</reference>
<dbReference type="PANTHER" id="PTHR31531">
    <property type="entry name" value="E3 UBIQUITIN-PROTEIN LIGASE E3D FAMILY MEMBER"/>
    <property type="match status" value="1"/>
</dbReference>
<dbReference type="GO" id="GO:0005829">
    <property type="term" value="C:cytosol"/>
    <property type="evidence" value="ECO:0007669"/>
    <property type="project" value="TreeGrafter"/>
</dbReference>
<dbReference type="GO" id="GO:0005634">
    <property type="term" value="C:nucleus"/>
    <property type="evidence" value="ECO:0007669"/>
    <property type="project" value="TreeGrafter"/>
</dbReference>
<feature type="region of interest" description="Disordered" evidence="1">
    <location>
        <begin position="201"/>
        <end position="224"/>
    </location>
</feature>
<accession>A0AAX6MZ19</accession>
<dbReference type="GO" id="GO:0000151">
    <property type="term" value="C:ubiquitin ligase complex"/>
    <property type="evidence" value="ECO:0007669"/>
    <property type="project" value="TreeGrafter"/>
</dbReference>
<dbReference type="GO" id="GO:0006513">
    <property type="term" value="P:protein monoubiquitination"/>
    <property type="evidence" value="ECO:0007669"/>
    <property type="project" value="TreeGrafter"/>
</dbReference>
<evidence type="ECO:0000313" key="3">
    <source>
        <dbReference type="Proteomes" id="UP001369815"/>
    </source>
</evidence>
<dbReference type="GO" id="GO:0061630">
    <property type="term" value="F:ubiquitin protein ligase activity"/>
    <property type="evidence" value="ECO:0007669"/>
    <property type="project" value="TreeGrafter"/>
</dbReference>
<dbReference type="Proteomes" id="UP001369815">
    <property type="component" value="Unassembled WGS sequence"/>
</dbReference>